<dbReference type="PANTHER" id="PTHR38834:SF3">
    <property type="entry name" value="SOLUTE-BINDING PROTEIN FAMILY 3_N-TERMINAL DOMAIN-CONTAINING PROTEIN"/>
    <property type="match status" value="1"/>
</dbReference>
<feature type="signal peptide" evidence="1">
    <location>
        <begin position="1"/>
        <end position="21"/>
    </location>
</feature>
<dbReference type="Proteomes" id="UP000028073">
    <property type="component" value="Unassembled WGS sequence"/>
</dbReference>
<evidence type="ECO:0000259" key="2">
    <source>
        <dbReference type="SMART" id="SM00062"/>
    </source>
</evidence>
<dbReference type="Pfam" id="PF00497">
    <property type="entry name" value="SBP_bac_3"/>
    <property type="match status" value="1"/>
</dbReference>
<proteinExistence type="predicted"/>
<dbReference type="EMBL" id="JOKH01000004">
    <property type="protein sequence ID" value="KEQ17002.1"/>
    <property type="molecule type" value="Genomic_DNA"/>
</dbReference>
<comment type="caution">
    <text evidence="3">The sequence shown here is derived from an EMBL/GenBank/DDBJ whole genome shotgun (WGS) entry which is preliminary data.</text>
</comment>
<evidence type="ECO:0000313" key="3">
    <source>
        <dbReference type="EMBL" id="KEQ17002.1"/>
    </source>
</evidence>
<dbReference type="AlphaFoldDB" id="A0A081NEX9"/>
<protein>
    <recommendedName>
        <fullName evidence="2">Solute-binding protein family 3/N-terminal domain-containing protein</fullName>
    </recommendedName>
</protein>
<organism evidence="3 4">
    <name type="scientific">Endozoicomonas numazuensis</name>
    <dbReference type="NCBI Taxonomy" id="1137799"/>
    <lineage>
        <taxon>Bacteria</taxon>
        <taxon>Pseudomonadati</taxon>
        <taxon>Pseudomonadota</taxon>
        <taxon>Gammaproteobacteria</taxon>
        <taxon>Oceanospirillales</taxon>
        <taxon>Endozoicomonadaceae</taxon>
        <taxon>Endozoicomonas</taxon>
    </lineage>
</organism>
<accession>A0A081NEX9</accession>
<feature type="chain" id="PRO_5001760720" description="Solute-binding protein family 3/N-terminal domain-containing protein" evidence="1">
    <location>
        <begin position="22"/>
        <end position="245"/>
    </location>
</feature>
<gene>
    <name evidence="3" type="ORF">GZ78_20495</name>
</gene>
<keyword evidence="4" id="KW-1185">Reference proteome</keyword>
<dbReference type="STRING" id="1137799.GZ78_20495"/>
<dbReference type="eggNOG" id="COG0834">
    <property type="taxonomic scope" value="Bacteria"/>
</dbReference>
<dbReference type="RefSeq" id="WP_034839400.1">
    <property type="nucleotide sequence ID" value="NZ_JOKH01000004.1"/>
</dbReference>
<dbReference type="Gene3D" id="3.40.190.10">
    <property type="entry name" value="Periplasmic binding protein-like II"/>
    <property type="match status" value="2"/>
</dbReference>
<evidence type="ECO:0000256" key="1">
    <source>
        <dbReference type="SAM" id="SignalP"/>
    </source>
</evidence>
<dbReference type="InterPro" id="IPR001638">
    <property type="entry name" value="Solute-binding_3/MltF_N"/>
</dbReference>
<keyword evidence="1" id="KW-0732">Signal</keyword>
<dbReference type="OrthoDB" id="8587856at2"/>
<reference evidence="3 4" key="1">
    <citation type="submission" date="2014-06" db="EMBL/GenBank/DDBJ databases">
        <title>Whole Genome Sequences of Three Symbiotic Endozoicomonas Bacteria.</title>
        <authorList>
            <person name="Neave M.J."/>
            <person name="Apprill A."/>
            <person name="Voolstra C.R."/>
        </authorList>
    </citation>
    <scope>NUCLEOTIDE SEQUENCE [LARGE SCALE GENOMIC DNA]</scope>
    <source>
        <strain evidence="3 4">DSM 25634</strain>
    </source>
</reference>
<dbReference type="SUPFAM" id="SSF53850">
    <property type="entry name" value="Periplasmic binding protein-like II"/>
    <property type="match status" value="1"/>
</dbReference>
<name>A0A081NEX9_9GAMM</name>
<dbReference type="SMART" id="SM00062">
    <property type="entry name" value="PBPb"/>
    <property type="match status" value="1"/>
</dbReference>
<feature type="domain" description="Solute-binding protein family 3/N-terminal" evidence="2">
    <location>
        <begin position="33"/>
        <end position="240"/>
    </location>
</feature>
<evidence type="ECO:0000313" key="4">
    <source>
        <dbReference type="Proteomes" id="UP000028073"/>
    </source>
</evidence>
<dbReference type="PANTHER" id="PTHR38834">
    <property type="entry name" value="PERIPLASMIC SUBSTRATE BINDING PROTEIN FAMILY 3"/>
    <property type="match status" value="1"/>
</dbReference>
<sequence>MSRKNILSLLLGMMLSQSIVAADFHLVTENFPPLNMTSNGTSYARNDRVSGFATDIMRSLFKENGYNVRFTLMSDWDKAYDTAINEMSTGVYSTFRTPERESQFKWVGPLYEEDWVLLASADNEIKIETLKELHNYKVGSFVFDGITDYLVEQGITIEPAQNDAVNVVRLKLGQIQFWASSSLTAPYVAANFKVPVTPVHTFNKSNLWLAMNKDTDQKVIDQLNKTLEKMHQSGEIQTMIDSYNI</sequence>